<dbReference type="AlphaFoldDB" id="A0A4Q9DWB3"/>
<dbReference type="PROSITE" id="PS51257">
    <property type="entry name" value="PROKAR_LIPOPROTEIN"/>
    <property type="match status" value="1"/>
</dbReference>
<organism evidence="2 3">
    <name type="scientific">Paenibacillus thalictri</name>
    <dbReference type="NCBI Taxonomy" id="2527873"/>
    <lineage>
        <taxon>Bacteria</taxon>
        <taxon>Bacillati</taxon>
        <taxon>Bacillota</taxon>
        <taxon>Bacilli</taxon>
        <taxon>Bacillales</taxon>
        <taxon>Paenibacillaceae</taxon>
        <taxon>Paenibacillus</taxon>
    </lineage>
</organism>
<accession>A0A4Q9DWB3</accession>
<reference evidence="2 3" key="1">
    <citation type="submission" date="2019-02" db="EMBL/GenBank/DDBJ databases">
        <title>Paenibacillus sp. nov., isolated from surface-sterilized tissue of Thalictrum simplex L.</title>
        <authorList>
            <person name="Tuo L."/>
        </authorList>
    </citation>
    <scope>NUCLEOTIDE SEQUENCE [LARGE SCALE GENOMIC DNA]</scope>
    <source>
        <strain evidence="2 3">N2SHLJ1</strain>
    </source>
</reference>
<dbReference type="Gene3D" id="3.40.190.10">
    <property type="entry name" value="Periplasmic binding protein-like II"/>
    <property type="match status" value="1"/>
</dbReference>
<evidence type="ECO:0000313" key="2">
    <source>
        <dbReference type="EMBL" id="TBL81367.1"/>
    </source>
</evidence>
<feature type="signal peptide" evidence="1">
    <location>
        <begin position="1"/>
        <end position="22"/>
    </location>
</feature>
<dbReference type="RefSeq" id="WP_131012079.1">
    <property type="nucleotide sequence ID" value="NZ_SIRE01000003.1"/>
</dbReference>
<dbReference type="InterPro" id="IPR006059">
    <property type="entry name" value="SBP"/>
</dbReference>
<proteinExistence type="predicted"/>
<keyword evidence="3" id="KW-1185">Reference proteome</keyword>
<dbReference type="InterPro" id="IPR050490">
    <property type="entry name" value="Bact_solute-bd_prot1"/>
</dbReference>
<dbReference type="PANTHER" id="PTHR43649:SF12">
    <property type="entry name" value="DIACETYLCHITOBIOSE BINDING PROTEIN DASA"/>
    <property type="match status" value="1"/>
</dbReference>
<keyword evidence="1" id="KW-0732">Signal</keyword>
<dbReference type="OrthoDB" id="2643984at2"/>
<evidence type="ECO:0000256" key="1">
    <source>
        <dbReference type="SAM" id="SignalP"/>
    </source>
</evidence>
<sequence length="438" mass="49660">MKLKKQLAAAVSTALLSSMVLAACSQQSPAPKDGAAASAKKQPVKLKFWGGVPPESGPQEAVDAWNAQNPDIQVEYVRYVNNDEGNLKLDTALLTSQDVDLFVNYRLPQYKKRIEAGMIYDISQYKDFDIEGKMGPSAKEYVYNGKYFGVPTVLDLKYVMLNKDLLDAAGLPVPFDWTWDDMKQYANKLKQDKRWGLVQFDYVLYDPIDGSLDSLGFTKSDNTSNFDHPYVKQHLQTLHDMMLKDKSTPTLVEQLTTKMPVDTVFLKGEAGILNAGYWVFRNSNDLKNFPRNFKIAFAPVPRLSKDQKDFKILGGVADTLCISSKTKYPEEAWKFIKWYADGGMLPMAKGGRIPASKDINMDQVLKLLMGDAEKTYDVESFKKVLADTTPRYQLKIEQQVVDLRNEEMEKFFGGNKTLDQAVNDMVKRHNDFLKQQKK</sequence>
<feature type="chain" id="PRO_5039357875" evidence="1">
    <location>
        <begin position="23"/>
        <end position="438"/>
    </location>
</feature>
<dbReference type="PANTHER" id="PTHR43649">
    <property type="entry name" value="ARABINOSE-BINDING PROTEIN-RELATED"/>
    <property type="match status" value="1"/>
</dbReference>
<dbReference type="EMBL" id="SIRE01000003">
    <property type="protein sequence ID" value="TBL81367.1"/>
    <property type="molecule type" value="Genomic_DNA"/>
</dbReference>
<dbReference type="SUPFAM" id="SSF53850">
    <property type="entry name" value="Periplasmic binding protein-like II"/>
    <property type="match status" value="1"/>
</dbReference>
<protein>
    <submittedName>
        <fullName evidence="2">Extracellular solute-binding protein</fullName>
    </submittedName>
</protein>
<gene>
    <name evidence="2" type="ORF">EYB31_04615</name>
</gene>
<evidence type="ECO:0000313" key="3">
    <source>
        <dbReference type="Proteomes" id="UP000293142"/>
    </source>
</evidence>
<dbReference type="Pfam" id="PF01547">
    <property type="entry name" value="SBP_bac_1"/>
    <property type="match status" value="1"/>
</dbReference>
<comment type="caution">
    <text evidence="2">The sequence shown here is derived from an EMBL/GenBank/DDBJ whole genome shotgun (WGS) entry which is preliminary data.</text>
</comment>
<name>A0A4Q9DWB3_9BACL</name>
<dbReference type="Proteomes" id="UP000293142">
    <property type="component" value="Unassembled WGS sequence"/>
</dbReference>